<organism evidence="3 4">
    <name type="scientific">Laetiporus sulphureus 93-53</name>
    <dbReference type="NCBI Taxonomy" id="1314785"/>
    <lineage>
        <taxon>Eukaryota</taxon>
        <taxon>Fungi</taxon>
        <taxon>Dikarya</taxon>
        <taxon>Basidiomycota</taxon>
        <taxon>Agaricomycotina</taxon>
        <taxon>Agaricomycetes</taxon>
        <taxon>Polyporales</taxon>
        <taxon>Laetiporus</taxon>
    </lineage>
</organism>
<reference evidence="3 4" key="1">
    <citation type="journal article" date="2016" name="Mol. Biol. Evol.">
        <title>Comparative Genomics of Early-Diverging Mushroom-Forming Fungi Provides Insights into the Origins of Lignocellulose Decay Capabilities.</title>
        <authorList>
            <person name="Nagy L.G."/>
            <person name="Riley R."/>
            <person name="Tritt A."/>
            <person name="Adam C."/>
            <person name="Daum C."/>
            <person name="Floudas D."/>
            <person name="Sun H."/>
            <person name="Yadav J.S."/>
            <person name="Pangilinan J."/>
            <person name="Larsson K.H."/>
            <person name="Matsuura K."/>
            <person name="Barry K."/>
            <person name="Labutti K."/>
            <person name="Kuo R."/>
            <person name="Ohm R.A."/>
            <person name="Bhattacharya S.S."/>
            <person name="Shirouzu T."/>
            <person name="Yoshinaga Y."/>
            <person name="Martin F.M."/>
            <person name="Grigoriev I.V."/>
            <person name="Hibbett D.S."/>
        </authorList>
    </citation>
    <scope>NUCLEOTIDE SEQUENCE [LARGE SCALE GENOMIC DNA]</scope>
    <source>
        <strain evidence="3 4">93-53</strain>
    </source>
</reference>
<dbReference type="AlphaFoldDB" id="A0A165DRR4"/>
<proteinExistence type="predicted"/>
<keyword evidence="2" id="KW-0812">Transmembrane</keyword>
<evidence type="ECO:0000313" key="3">
    <source>
        <dbReference type="EMBL" id="KZT05491.1"/>
    </source>
</evidence>
<keyword evidence="2" id="KW-0472">Membrane</keyword>
<evidence type="ECO:0000256" key="1">
    <source>
        <dbReference type="SAM" id="MobiDB-lite"/>
    </source>
</evidence>
<gene>
    <name evidence="3" type="ORF">LAESUDRAFT_760361</name>
</gene>
<sequence length="128" mass="13965">MLLRDGTIYFGVLFLLSLSDIILSVTNTFSDTTTFIAILTPMLLARFFLNLRQIDNSGHDTEMSFQVESHQASNLRFAASILGNMGQSLGIGGEETDGDLDPEAAANGSNESDPDSVMRKLEERTGMQ</sequence>
<feature type="transmembrane region" description="Helical" evidence="2">
    <location>
        <begin position="7"/>
        <end position="26"/>
    </location>
</feature>
<dbReference type="EMBL" id="KV427630">
    <property type="protein sequence ID" value="KZT05491.1"/>
    <property type="molecule type" value="Genomic_DNA"/>
</dbReference>
<dbReference type="InParanoid" id="A0A165DRR4"/>
<evidence type="ECO:0000256" key="2">
    <source>
        <dbReference type="SAM" id="Phobius"/>
    </source>
</evidence>
<feature type="transmembrane region" description="Helical" evidence="2">
    <location>
        <begin position="32"/>
        <end position="49"/>
    </location>
</feature>
<dbReference type="RefSeq" id="XP_040763231.1">
    <property type="nucleotide sequence ID" value="XM_040912727.1"/>
</dbReference>
<name>A0A165DRR4_9APHY</name>
<dbReference type="GeneID" id="63829755"/>
<accession>A0A165DRR4</accession>
<keyword evidence="4" id="KW-1185">Reference proteome</keyword>
<evidence type="ECO:0000313" key="4">
    <source>
        <dbReference type="Proteomes" id="UP000076871"/>
    </source>
</evidence>
<feature type="region of interest" description="Disordered" evidence="1">
    <location>
        <begin position="88"/>
        <end position="128"/>
    </location>
</feature>
<protein>
    <submittedName>
        <fullName evidence="3">Uncharacterized protein</fullName>
    </submittedName>
</protein>
<keyword evidence="2" id="KW-1133">Transmembrane helix</keyword>
<feature type="compositionally biased region" description="Basic and acidic residues" evidence="1">
    <location>
        <begin position="116"/>
        <end position="128"/>
    </location>
</feature>
<dbReference type="Proteomes" id="UP000076871">
    <property type="component" value="Unassembled WGS sequence"/>
</dbReference>
<dbReference type="OrthoDB" id="2804213at2759"/>